<accession>A0A6N3C9W7</accession>
<evidence type="ECO:0008006" key="2">
    <source>
        <dbReference type="Google" id="ProtNLM"/>
    </source>
</evidence>
<dbReference type="EMBL" id="CACRTR010000008">
    <property type="protein sequence ID" value="VYU12785.1"/>
    <property type="molecule type" value="Genomic_DNA"/>
</dbReference>
<dbReference type="AlphaFoldDB" id="A0A6N3C9W7"/>
<sequence length="253" mass="28692">MVLYKISDLKVKMHTFSKKAGRNYENYIEKEDIIADIVLENKRFKSEKQEKNHLTTINFYGKQISPALHEYITTGLDFARALLNYNGFCLHSSAIAVDNKAVLFAAKSGTGKSTHTRLWREYFGEDKAVMINDDKPAIRLMDDGVFYAYGTPWSGKTDLNTNVKVPLEAIVLLERSDTNWIKPVGRREAVMQIYVHALKPEDGDKDKTEKLMDIVGKTAEKIPVYRMGCTISEEAVKLAYETTISGKNKGVIR</sequence>
<protein>
    <recommendedName>
        <fullName evidence="2">SynChlorMet cassette protein ScmC</fullName>
    </recommendedName>
</protein>
<dbReference type="Gene3D" id="3.40.50.300">
    <property type="entry name" value="P-loop containing nucleotide triphosphate hydrolases"/>
    <property type="match status" value="1"/>
</dbReference>
<gene>
    <name evidence="1" type="ORF">ELLFYP34_02756</name>
</gene>
<proteinExistence type="predicted"/>
<dbReference type="SUPFAM" id="SSF53795">
    <property type="entry name" value="PEP carboxykinase-like"/>
    <property type="match status" value="1"/>
</dbReference>
<evidence type="ECO:0000313" key="1">
    <source>
        <dbReference type="EMBL" id="VYU12785.1"/>
    </source>
</evidence>
<name>A0A6N3C9W7_EUBLI</name>
<dbReference type="InterPro" id="IPR027417">
    <property type="entry name" value="P-loop_NTPase"/>
</dbReference>
<organism evidence="1">
    <name type="scientific">Eubacterium limosum</name>
    <dbReference type="NCBI Taxonomy" id="1736"/>
    <lineage>
        <taxon>Bacteria</taxon>
        <taxon>Bacillati</taxon>
        <taxon>Bacillota</taxon>
        <taxon>Clostridia</taxon>
        <taxon>Eubacteriales</taxon>
        <taxon>Eubacteriaceae</taxon>
        <taxon>Eubacterium</taxon>
    </lineage>
</organism>
<reference evidence="1" key="1">
    <citation type="submission" date="2019-11" db="EMBL/GenBank/DDBJ databases">
        <authorList>
            <person name="Feng L."/>
        </authorList>
    </citation>
    <scope>NUCLEOTIDE SEQUENCE</scope>
    <source>
        <strain evidence="1">ElimosumLFYP34</strain>
    </source>
</reference>